<evidence type="ECO:0000313" key="8">
    <source>
        <dbReference type="Proteomes" id="UP000007110"/>
    </source>
</evidence>
<evidence type="ECO:0000256" key="3">
    <source>
        <dbReference type="ARBA" id="ARBA00022833"/>
    </source>
</evidence>
<dbReference type="PANTHER" id="PTHR18952">
    <property type="entry name" value="CARBONIC ANHYDRASE"/>
    <property type="match status" value="1"/>
</dbReference>
<accession>A0A7M7LLB4</accession>
<dbReference type="EnsemblMetazoa" id="XM_003726241">
    <property type="protein sequence ID" value="XP_003726289"/>
    <property type="gene ID" value="LOC579101"/>
</dbReference>
<feature type="signal peptide" evidence="4">
    <location>
        <begin position="1"/>
        <end position="21"/>
    </location>
</feature>
<evidence type="ECO:0000256" key="1">
    <source>
        <dbReference type="ARBA" id="ARBA00010718"/>
    </source>
</evidence>
<dbReference type="InterPro" id="IPR023561">
    <property type="entry name" value="Carbonic_anhydrase_a-class"/>
</dbReference>
<dbReference type="InterPro" id="IPR018338">
    <property type="entry name" value="Carbonic_anhydrase_a-class_CS"/>
</dbReference>
<dbReference type="Gene3D" id="3.10.200.10">
    <property type="entry name" value="Alpha carbonic anhydrase"/>
    <property type="match status" value="2"/>
</dbReference>
<comment type="catalytic activity">
    <reaction evidence="4">
        <text>hydrogencarbonate + H(+) = CO2 + H2O</text>
        <dbReference type="Rhea" id="RHEA:10748"/>
        <dbReference type="ChEBI" id="CHEBI:15377"/>
        <dbReference type="ChEBI" id="CHEBI:15378"/>
        <dbReference type="ChEBI" id="CHEBI:16526"/>
        <dbReference type="ChEBI" id="CHEBI:17544"/>
        <dbReference type="EC" id="4.2.1.1"/>
    </reaction>
</comment>
<dbReference type="PROSITE" id="PS51144">
    <property type="entry name" value="ALPHA_CA_2"/>
    <property type="match status" value="1"/>
</dbReference>
<protein>
    <recommendedName>
        <fullName evidence="4">Carbonic anhydrase</fullName>
        <ecNumber evidence="4">4.2.1.1</ecNumber>
    </recommendedName>
</protein>
<evidence type="ECO:0000256" key="2">
    <source>
        <dbReference type="ARBA" id="ARBA00022723"/>
    </source>
</evidence>
<reference evidence="7" key="2">
    <citation type="submission" date="2021-01" db="UniProtKB">
        <authorList>
            <consortium name="EnsemblMetazoa"/>
        </authorList>
    </citation>
    <scope>IDENTIFICATION</scope>
</reference>
<keyword evidence="3 4" id="KW-0862">Zinc</keyword>
<organism evidence="7 8">
    <name type="scientific">Strongylocentrotus purpuratus</name>
    <name type="common">Purple sea urchin</name>
    <dbReference type="NCBI Taxonomy" id="7668"/>
    <lineage>
        <taxon>Eukaryota</taxon>
        <taxon>Metazoa</taxon>
        <taxon>Echinodermata</taxon>
        <taxon>Eleutherozoa</taxon>
        <taxon>Echinozoa</taxon>
        <taxon>Echinoidea</taxon>
        <taxon>Euechinoidea</taxon>
        <taxon>Echinacea</taxon>
        <taxon>Camarodonta</taxon>
        <taxon>Echinidea</taxon>
        <taxon>Strongylocentrotidae</taxon>
        <taxon>Strongylocentrotus</taxon>
    </lineage>
</organism>
<sequence length="454" mass="49192">MNAYILLSLATLTLLYQECLGANWHYHQHGPLGPENWPTIPGSHCGGRKQSPINIESRSVIQADLGEFVFEGLQTTYGTQVGAGGNQAGQGGGQGGQGGSGFNWGGAGAGGGGGGVGGVGGGGGWNWNSWWNGNGWGGNNGGGQNAVGNQHPQWSNPFGNLQMGPKPTVNPYQPFGMNGPERMFTTDNNQNAYAPRALHGYNSAPTTKVEVSNDGHTLKVSTEGMYVLKGGGLPFDAKPAQLHFHWGTTPERGSEHTIDGRPFSAELHLVHYNAKYRTIAEAVKQPDGLAVLGFFIQDSGSYENPAFDPLLDITENVKFKDTKVEYYAHLPLRDMLPTDLSCFYRYNGSLTVPKCWESVTWSVGCGVIHLSHNQLDMFRELYQGFFMEPNGQLEMLHIEDNFRPVQPLFDRQVIRSGFPSRAGMGYSANNSANLISVNLFLLLSAIMAFVCRSL</sequence>
<feature type="domain" description="Alpha-carbonic anhydrase" evidence="6">
    <location>
        <begin position="22"/>
        <end position="417"/>
    </location>
</feature>
<dbReference type="PROSITE" id="PS00162">
    <property type="entry name" value="ALPHA_CA_1"/>
    <property type="match status" value="1"/>
</dbReference>
<name>A0A7M7LLB4_STRPU</name>
<evidence type="ECO:0000313" key="7">
    <source>
        <dbReference type="EnsemblMetazoa" id="XP_003726289"/>
    </source>
</evidence>
<dbReference type="PANTHER" id="PTHR18952:SF278">
    <property type="entry name" value="CARBONIC ANHYDRASE"/>
    <property type="match status" value="1"/>
</dbReference>
<dbReference type="RefSeq" id="XP_003726289.2">
    <property type="nucleotide sequence ID" value="XM_003726241.3"/>
</dbReference>
<dbReference type="Proteomes" id="UP000007110">
    <property type="component" value="Unassembled WGS sequence"/>
</dbReference>
<dbReference type="EC" id="4.2.1.1" evidence="4"/>
<keyword evidence="2 4" id="KW-0479">Metal-binding</keyword>
<dbReference type="GeneID" id="579101"/>
<dbReference type="GO" id="GO:0005886">
    <property type="term" value="C:plasma membrane"/>
    <property type="evidence" value="ECO:0000318"/>
    <property type="project" value="GO_Central"/>
</dbReference>
<dbReference type="InParanoid" id="A0A7M7LLB4"/>
<comment type="cofactor">
    <cofactor evidence="4">
        <name>Zn(2+)</name>
        <dbReference type="ChEBI" id="CHEBI:29105"/>
    </cofactor>
</comment>
<comment type="function">
    <text evidence="4">Reversible hydration of carbon dioxide.</text>
</comment>
<dbReference type="SMART" id="SM01057">
    <property type="entry name" value="Carb_anhydrase"/>
    <property type="match status" value="1"/>
</dbReference>
<evidence type="ECO:0000256" key="5">
    <source>
        <dbReference type="SAM" id="MobiDB-lite"/>
    </source>
</evidence>
<dbReference type="GO" id="GO:0008270">
    <property type="term" value="F:zinc ion binding"/>
    <property type="evidence" value="ECO:0007669"/>
    <property type="project" value="UniProtKB-UniRule"/>
</dbReference>
<evidence type="ECO:0000259" key="6">
    <source>
        <dbReference type="PROSITE" id="PS51144"/>
    </source>
</evidence>
<evidence type="ECO:0000256" key="4">
    <source>
        <dbReference type="RuleBase" id="RU367011"/>
    </source>
</evidence>
<dbReference type="GO" id="GO:0004089">
    <property type="term" value="F:carbonate dehydratase activity"/>
    <property type="evidence" value="ECO:0000318"/>
    <property type="project" value="GO_Central"/>
</dbReference>
<keyword evidence="4" id="KW-0456">Lyase</keyword>
<dbReference type="OrthoDB" id="429145at2759"/>
<keyword evidence="4" id="KW-0732">Signal</keyword>
<reference evidence="8" key="1">
    <citation type="submission" date="2015-02" db="EMBL/GenBank/DDBJ databases">
        <title>Genome sequencing for Strongylocentrotus purpuratus.</title>
        <authorList>
            <person name="Murali S."/>
            <person name="Liu Y."/>
            <person name="Vee V."/>
            <person name="English A."/>
            <person name="Wang M."/>
            <person name="Skinner E."/>
            <person name="Han Y."/>
            <person name="Muzny D.M."/>
            <person name="Worley K.C."/>
            <person name="Gibbs R.A."/>
        </authorList>
    </citation>
    <scope>NUCLEOTIDE SEQUENCE</scope>
</reference>
<dbReference type="InterPro" id="IPR036398">
    <property type="entry name" value="CA_dom_sf"/>
</dbReference>
<keyword evidence="8" id="KW-1185">Reference proteome</keyword>
<proteinExistence type="inferred from homology"/>
<dbReference type="AlphaFoldDB" id="A0A7M7LLB4"/>
<feature type="region of interest" description="Disordered" evidence="5">
    <location>
        <begin position="84"/>
        <end position="107"/>
    </location>
</feature>
<dbReference type="Pfam" id="PF00194">
    <property type="entry name" value="Carb_anhydrase"/>
    <property type="match status" value="1"/>
</dbReference>
<feature type="chain" id="PRO_5029930724" description="Carbonic anhydrase" evidence="4">
    <location>
        <begin position="22"/>
        <end position="454"/>
    </location>
</feature>
<dbReference type="InterPro" id="IPR001148">
    <property type="entry name" value="CA_dom"/>
</dbReference>
<dbReference type="KEGG" id="spu:579101"/>
<comment type="similarity">
    <text evidence="1 4">Belongs to the alpha-carbonic anhydrase family.</text>
</comment>
<dbReference type="SUPFAM" id="SSF51069">
    <property type="entry name" value="Carbonic anhydrase"/>
    <property type="match status" value="2"/>
</dbReference>